<dbReference type="EMBL" id="CP045810">
    <property type="protein sequence ID" value="QHN42056.1"/>
    <property type="molecule type" value="Genomic_DNA"/>
</dbReference>
<gene>
    <name evidence="2" type="ORF">GII30_14505</name>
</gene>
<evidence type="ECO:0000313" key="2">
    <source>
        <dbReference type="EMBL" id="QHN42056.1"/>
    </source>
</evidence>
<dbReference type="RefSeq" id="WP_005186962.1">
    <property type="nucleotide sequence ID" value="NZ_CP045804.1"/>
</dbReference>
<evidence type="ECO:0000256" key="1">
    <source>
        <dbReference type="PIRNR" id="PIRNR006078"/>
    </source>
</evidence>
<dbReference type="AlphaFoldDB" id="A0A857MHM3"/>
<dbReference type="Pfam" id="PF02595">
    <property type="entry name" value="Gly_kinase"/>
    <property type="match status" value="2"/>
</dbReference>
<dbReference type="NCBIfam" id="TIGR00045">
    <property type="entry name" value="glycerate kinase"/>
    <property type="match status" value="1"/>
</dbReference>
<dbReference type="Gene3D" id="3.90.1510.10">
    <property type="entry name" value="Glycerate kinase, domain 2"/>
    <property type="match status" value="2"/>
</dbReference>
<name>A0A857MHM3_9ACTN</name>
<dbReference type="PANTHER" id="PTHR21599">
    <property type="entry name" value="GLYCERATE KINASE"/>
    <property type="match status" value="1"/>
</dbReference>
<dbReference type="PANTHER" id="PTHR21599:SF0">
    <property type="entry name" value="GLYCERATE KINASE"/>
    <property type="match status" value="1"/>
</dbReference>
<reference evidence="2" key="1">
    <citation type="journal article" date="2021" name="Nat. Microbiol.">
        <title>Cocultivation of an ultrasmall environmental parasitic bacterium with lytic ability against bacteria associated with wastewater foams.</title>
        <authorList>
            <person name="Batinovic S."/>
            <person name="Rose J.J.A."/>
            <person name="Ratcliffe J."/>
            <person name="Seviour R.J."/>
            <person name="Petrovski S."/>
        </authorList>
    </citation>
    <scope>NUCLEOTIDE SEQUENCE</scope>
    <source>
        <strain evidence="2">CON44</strain>
    </source>
</reference>
<accession>A0A857MHM3</accession>
<protein>
    <submittedName>
        <fullName evidence="2">Glycerate kinase</fullName>
        <ecNumber evidence="2">2.7.1.-</ecNumber>
    </submittedName>
</protein>
<proteinExistence type="inferred from homology"/>
<dbReference type="GO" id="GO:0008887">
    <property type="term" value="F:glycerate kinase activity"/>
    <property type="evidence" value="ECO:0007669"/>
    <property type="project" value="UniProtKB-UniRule"/>
</dbReference>
<sequence>MTVLVAPDSFGDTLTAVAAADCIAEGWLAARSQDTVLLAPQSDGGPGFVDVLASRLGAVHTTRVPGPLGADVDARWLLHDDPDGAASGLTTAYLECAQCCGLHQLGGTPTPHTALAADTTGLGELVVAALAAGARRLVVGLGGSSTSDGGAGMITALGGPDAARALLADIEIVVASDVENPLLGPLGAAAVFGPQKGADPVTVERIEDRMRQWAQVLTEMAGRDVGELPGAGAAGGLGAALLALGGHRVAGATVVAQATGQSEVVAQADLVITGEGKFDSQTLRGKVVSALTSAAIGRGVPAIVFAGQVTLPAEEIADAGIAGAYAIVDRAGSVEVAMSDAAAQLTGFAADVAARWGD</sequence>
<dbReference type="PIRSF" id="PIRSF006078">
    <property type="entry name" value="GlxK"/>
    <property type="match status" value="1"/>
</dbReference>
<dbReference type="InterPro" id="IPR004381">
    <property type="entry name" value="Glycerate_kinase"/>
</dbReference>
<dbReference type="InterPro" id="IPR018193">
    <property type="entry name" value="Glyc_kinase_flavodox-like_fold"/>
</dbReference>
<dbReference type="GO" id="GO:0031388">
    <property type="term" value="P:organic acid phosphorylation"/>
    <property type="evidence" value="ECO:0007669"/>
    <property type="project" value="UniProtKB-UniRule"/>
</dbReference>
<comment type="similarity">
    <text evidence="1">Belongs to the glycerate kinase type-1 family.</text>
</comment>
<keyword evidence="1 2" id="KW-0418">Kinase</keyword>
<dbReference type="EC" id="2.7.1.-" evidence="2"/>
<keyword evidence="1 2" id="KW-0808">Transferase</keyword>
<dbReference type="InterPro" id="IPR036129">
    <property type="entry name" value="Glycerate_kinase_sf"/>
</dbReference>
<organism evidence="2">
    <name type="scientific">Gordonia amarae</name>
    <dbReference type="NCBI Taxonomy" id="36821"/>
    <lineage>
        <taxon>Bacteria</taxon>
        <taxon>Bacillati</taxon>
        <taxon>Actinomycetota</taxon>
        <taxon>Actinomycetes</taxon>
        <taxon>Mycobacteriales</taxon>
        <taxon>Gordoniaceae</taxon>
        <taxon>Gordonia</taxon>
    </lineage>
</organism>
<dbReference type="SUPFAM" id="SSF110738">
    <property type="entry name" value="Glycerate kinase I"/>
    <property type="match status" value="1"/>
</dbReference>